<comment type="caution">
    <text evidence="1">The sequence shown here is derived from an EMBL/GenBank/DDBJ whole genome shotgun (WGS) entry which is preliminary data.</text>
</comment>
<dbReference type="Proteomes" id="UP000321938">
    <property type="component" value="Unassembled WGS sequence"/>
</dbReference>
<protein>
    <recommendedName>
        <fullName evidence="3">STAS/SEC14 domain-containing protein</fullName>
    </recommendedName>
</protein>
<keyword evidence="2" id="KW-1185">Reference proteome</keyword>
<evidence type="ECO:0000313" key="1">
    <source>
        <dbReference type="EMBL" id="TXE17330.1"/>
    </source>
</evidence>
<evidence type="ECO:0000313" key="2">
    <source>
        <dbReference type="Proteomes" id="UP000321938"/>
    </source>
</evidence>
<dbReference type="SUPFAM" id="SSF52091">
    <property type="entry name" value="SpoIIaa-like"/>
    <property type="match status" value="1"/>
</dbReference>
<proteinExistence type="predicted"/>
<dbReference type="RefSeq" id="WP_028871210.1">
    <property type="nucleotide sequence ID" value="NZ_VOSB01000013.1"/>
</dbReference>
<dbReference type="InterPro" id="IPR036513">
    <property type="entry name" value="STAS_dom_sf"/>
</dbReference>
<organism evidence="1 2">
    <name type="scientific">Psychroserpens burtonensis</name>
    <dbReference type="NCBI Taxonomy" id="49278"/>
    <lineage>
        <taxon>Bacteria</taxon>
        <taxon>Pseudomonadati</taxon>
        <taxon>Bacteroidota</taxon>
        <taxon>Flavobacteriia</taxon>
        <taxon>Flavobacteriales</taxon>
        <taxon>Flavobacteriaceae</taxon>
        <taxon>Psychroserpens</taxon>
    </lineage>
</organism>
<dbReference type="STRING" id="1123037.GCA_000425305_01202"/>
<dbReference type="EMBL" id="VOSB01000013">
    <property type="protein sequence ID" value="TXE17330.1"/>
    <property type="molecule type" value="Genomic_DNA"/>
</dbReference>
<reference evidence="1 2" key="1">
    <citation type="submission" date="2019-08" db="EMBL/GenBank/DDBJ databases">
        <title>Genome of Psychroserpens burtonensis ACAM 167.</title>
        <authorList>
            <person name="Bowman J.P."/>
        </authorList>
    </citation>
    <scope>NUCLEOTIDE SEQUENCE [LARGE SCALE GENOMIC DNA]</scope>
    <source>
        <strain evidence="1 2">ACAM 167</strain>
    </source>
</reference>
<gene>
    <name evidence="1" type="ORF">ES692_10125</name>
</gene>
<name>A0A5C7B9M9_9FLAO</name>
<accession>A0A5C7B9M9</accession>
<dbReference type="AlphaFoldDB" id="A0A5C7B9M9"/>
<sequence>MSIVDYPYYQNLIHKQTIALGNLYFFKKFVVCEFKEGVNIDFDNFNEAKTAIEKQFGSSYFGFVANRIHSYSILITDAPLFNEAFKNLKAYATITYSSFSSQVFEIENHFFNFNRQKFNELDAAIHWVTQHLEETATGF</sequence>
<evidence type="ECO:0008006" key="3">
    <source>
        <dbReference type="Google" id="ProtNLM"/>
    </source>
</evidence>